<evidence type="ECO:0000313" key="14">
    <source>
        <dbReference type="Proteomes" id="UP000575469"/>
    </source>
</evidence>
<evidence type="ECO:0000256" key="7">
    <source>
        <dbReference type="ARBA" id="ARBA00023002"/>
    </source>
</evidence>
<dbReference type="InterPro" id="IPR046867">
    <property type="entry name" value="AldOxase/xan_DH_MoCoBD2"/>
</dbReference>
<evidence type="ECO:0000256" key="10">
    <source>
        <dbReference type="ARBA" id="ARBA00034078"/>
    </source>
</evidence>
<dbReference type="EMBL" id="JABBZM010000012">
    <property type="protein sequence ID" value="NMV39111.1"/>
    <property type="molecule type" value="Genomic_DNA"/>
</dbReference>
<reference evidence="13 14" key="1">
    <citation type="submission" date="2020-04" db="EMBL/GenBank/DDBJ databases">
        <title>Ralstonia insidiosa genome sequencing and assembly.</title>
        <authorList>
            <person name="Martins R.C.R."/>
            <person name="Perdigao-Neto L.V."/>
            <person name="Levin A.S.S."/>
            <person name="Costa S.F."/>
        </authorList>
    </citation>
    <scope>NUCLEOTIDE SEQUENCE [LARGE SCALE GENOMIC DNA]</scope>
    <source>
        <strain evidence="13 14">5047</strain>
    </source>
</reference>
<dbReference type="InterPro" id="IPR016208">
    <property type="entry name" value="Ald_Oxase/xanthine_DH-like"/>
</dbReference>
<dbReference type="SUPFAM" id="SSF54665">
    <property type="entry name" value="CO dehydrogenase molybdoprotein N-domain-like"/>
    <property type="match status" value="1"/>
</dbReference>
<dbReference type="InterPro" id="IPR037165">
    <property type="entry name" value="AldOxase/xan_DH_Mopterin-bd_sf"/>
</dbReference>
<dbReference type="RefSeq" id="WP_169340473.1">
    <property type="nucleotide sequence ID" value="NZ_JABBZM010000012.1"/>
</dbReference>
<evidence type="ECO:0000256" key="8">
    <source>
        <dbReference type="ARBA" id="ARBA00023004"/>
    </source>
</evidence>
<keyword evidence="4" id="KW-0500">Molybdenum</keyword>
<evidence type="ECO:0000256" key="3">
    <source>
        <dbReference type="ARBA" id="ARBA00006849"/>
    </source>
</evidence>
<evidence type="ECO:0000256" key="6">
    <source>
        <dbReference type="ARBA" id="ARBA00022723"/>
    </source>
</evidence>
<evidence type="ECO:0000256" key="11">
    <source>
        <dbReference type="ARBA" id="ARBA00053029"/>
    </source>
</evidence>
<comment type="cofactor">
    <cofactor evidence="10">
        <name>[2Fe-2S] cluster</name>
        <dbReference type="ChEBI" id="CHEBI:190135"/>
    </cofactor>
</comment>
<evidence type="ECO:0000313" key="13">
    <source>
        <dbReference type="EMBL" id="NMV39111.1"/>
    </source>
</evidence>
<dbReference type="GO" id="GO:0051537">
    <property type="term" value="F:2 iron, 2 sulfur cluster binding"/>
    <property type="evidence" value="ECO:0007669"/>
    <property type="project" value="UniProtKB-KW"/>
</dbReference>
<comment type="cofactor">
    <cofactor evidence="11">
        <name>Mo-molybdopterin cytosine dinucleotide</name>
        <dbReference type="ChEBI" id="CHEBI:71308"/>
    </cofactor>
</comment>
<dbReference type="AlphaFoldDB" id="A0A848NV54"/>
<comment type="cofactor">
    <cofactor evidence="2">
        <name>FAD</name>
        <dbReference type="ChEBI" id="CHEBI:57692"/>
    </cofactor>
</comment>
<dbReference type="PANTHER" id="PTHR11908">
    <property type="entry name" value="XANTHINE DEHYDROGENASE"/>
    <property type="match status" value="1"/>
</dbReference>
<dbReference type="FunFam" id="3.30.365.10:FF:000002">
    <property type="entry name" value="Xanthine dehydrogenase oxidase"/>
    <property type="match status" value="1"/>
</dbReference>
<evidence type="ECO:0000256" key="9">
    <source>
        <dbReference type="ARBA" id="ARBA00023014"/>
    </source>
</evidence>
<dbReference type="SMART" id="SM01008">
    <property type="entry name" value="Ald_Xan_dh_C"/>
    <property type="match status" value="1"/>
</dbReference>
<dbReference type="SUPFAM" id="SSF56003">
    <property type="entry name" value="Molybdenum cofactor-binding domain"/>
    <property type="match status" value="1"/>
</dbReference>
<organism evidence="13 14">
    <name type="scientific">Ralstonia insidiosa</name>
    <dbReference type="NCBI Taxonomy" id="190721"/>
    <lineage>
        <taxon>Bacteria</taxon>
        <taxon>Pseudomonadati</taxon>
        <taxon>Pseudomonadota</taxon>
        <taxon>Betaproteobacteria</taxon>
        <taxon>Burkholderiales</taxon>
        <taxon>Burkholderiaceae</taxon>
        <taxon>Ralstonia</taxon>
    </lineage>
</organism>
<comment type="cofactor">
    <cofactor evidence="1">
        <name>Mo-molybdopterin</name>
        <dbReference type="ChEBI" id="CHEBI:71302"/>
    </cofactor>
</comment>
<accession>A0A848NV54</accession>
<dbReference type="FunFam" id="3.30.365.10:FF:000001">
    <property type="entry name" value="Xanthine dehydrogenase oxidase"/>
    <property type="match status" value="1"/>
</dbReference>
<dbReference type="InterPro" id="IPR000674">
    <property type="entry name" value="Ald_Oxase/Xan_DH_a/b"/>
</dbReference>
<feature type="domain" description="Aldehyde oxidase/xanthine dehydrogenase a/b hammerhead" evidence="12">
    <location>
        <begin position="41"/>
        <end position="148"/>
    </location>
</feature>
<dbReference type="Pfam" id="PF02738">
    <property type="entry name" value="MoCoBD_1"/>
    <property type="match status" value="1"/>
</dbReference>
<proteinExistence type="inferred from homology"/>
<dbReference type="PANTHER" id="PTHR11908:SF132">
    <property type="entry name" value="ALDEHYDE OXIDASE 1-RELATED"/>
    <property type="match status" value="1"/>
</dbReference>
<sequence length="788" mass="85452">MNKQTEAFLLAEADIAAAIPDQRGAVVGISRPHESAHLHVAGTATYTDDIPELAGTLHAALGMSTQAHARIVNMGLDRVRAAPGVVAVFTSADIPGTNDCGPIIHDDPILATDTVHFIGQPMFIVVATSHDAARRAARLGDIEYEVLPPLLTPEDARAAGKSVLPPMHLKRGEPAERIAAAPHSEAGQMSLGGQEQFYLESQISYAVPKEDNGMHVWCSTQHPTEMQHMVSHMLGWHANQVLVECRRMGGGFGGKESQSGLFACCAALAAWKLACPVKLRPDRDDDMMITGKRHDFRFAYEAGYDDDGRLQGVKVDMTSRAGFSADLSGPVMTRAICHFDNAYWLPEVEIDGFCARTNTQSNTAFRGFGGPQGAFAIEYIMDNIARTVGKDALDVRRANLYGKDKNNVTPYGQTVEDNVIHELLDELEATSDYRARREAIRAFNATSPVLKRGLALTPVKFGISFNVKHFNQAGALVHVYNDGSILVNHGGTEMGQGLNTKVAQVVAHELGVAFTRIRVTATDTSKVANTSATAASTGSDLNGKAAQDAARQIRARLIAFAAEHYEVPVETVAIVGDQLEIGARRVPFNELINKAYVARVQLWSDGFYATPKLHWDQSKLNGRPFYYFAYGAAVSEVVVDTLTGEWRLLRADVLHDAGRSINPAIDIGQVEGAFIQGMGWLTTEELWWNKSGKLMTHAPSTYKIPTVNDCPPDFRVRLFNNANVEDSIHRSKALGEPPLLLPFSVFFAIRDAVAAVGDGRTSPPLNAPATSEEILKAVDAIRSAPLSA</sequence>
<name>A0A848NV54_9RALS</name>
<dbReference type="InterPro" id="IPR036856">
    <property type="entry name" value="Ald_Oxase/Xan_DH_a/b_sf"/>
</dbReference>
<evidence type="ECO:0000256" key="1">
    <source>
        <dbReference type="ARBA" id="ARBA00001924"/>
    </source>
</evidence>
<dbReference type="GO" id="GO:0004854">
    <property type="term" value="F:xanthine dehydrogenase activity"/>
    <property type="evidence" value="ECO:0007669"/>
    <property type="project" value="UniProtKB-EC"/>
</dbReference>
<dbReference type="GO" id="GO:0030151">
    <property type="term" value="F:molybdenum ion binding"/>
    <property type="evidence" value="ECO:0007669"/>
    <property type="project" value="InterPro"/>
</dbReference>
<keyword evidence="8" id="KW-0408">Iron</keyword>
<evidence type="ECO:0000259" key="12">
    <source>
        <dbReference type="SMART" id="SM01008"/>
    </source>
</evidence>
<dbReference type="Gene3D" id="3.30.365.10">
    <property type="entry name" value="Aldehyde oxidase/xanthine dehydrogenase, molybdopterin binding domain"/>
    <property type="match status" value="4"/>
</dbReference>
<dbReference type="Gene3D" id="3.90.1170.50">
    <property type="entry name" value="Aldehyde oxidase/xanthine dehydrogenase, a/b hammerhead"/>
    <property type="match status" value="1"/>
</dbReference>
<keyword evidence="7 13" id="KW-0560">Oxidoreductase</keyword>
<keyword evidence="9" id="KW-0411">Iron-sulfur</keyword>
<protein>
    <submittedName>
        <fullName evidence="13">Xanthine dehydrogenase molybdopterin binding subunit</fullName>
        <ecNumber evidence="13">1.17.1.4</ecNumber>
    </submittedName>
</protein>
<evidence type="ECO:0000256" key="5">
    <source>
        <dbReference type="ARBA" id="ARBA00022714"/>
    </source>
</evidence>
<gene>
    <name evidence="13" type="primary">xdhB</name>
    <name evidence="13" type="ORF">HGR00_14455</name>
</gene>
<dbReference type="Proteomes" id="UP000575469">
    <property type="component" value="Unassembled WGS sequence"/>
</dbReference>
<dbReference type="GO" id="GO:0005506">
    <property type="term" value="F:iron ion binding"/>
    <property type="evidence" value="ECO:0007669"/>
    <property type="project" value="InterPro"/>
</dbReference>
<dbReference type="InterPro" id="IPR014309">
    <property type="entry name" value="Xanthine_DH_Mopterin-bd_su"/>
</dbReference>
<dbReference type="EC" id="1.17.1.4" evidence="13"/>
<evidence type="ECO:0000256" key="2">
    <source>
        <dbReference type="ARBA" id="ARBA00001974"/>
    </source>
</evidence>
<dbReference type="InterPro" id="IPR008274">
    <property type="entry name" value="AldOxase/xan_DH_MoCoBD1"/>
</dbReference>
<dbReference type="Pfam" id="PF01315">
    <property type="entry name" value="Ald_Xan_dh_C"/>
    <property type="match status" value="1"/>
</dbReference>
<keyword evidence="6" id="KW-0479">Metal-binding</keyword>
<keyword evidence="5" id="KW-0001">2Fe-2S</keyword>
<evidence type="ECO:0000256" key="4">
    <source>
        <dbReference type="ARBA" id="ARBA00022505"/>
    </source>
</evidence>
<comment type="caution">
    <text evidence="13">The sequence shown here is derived from an EMBL/GenBank/DDBJ whole genome shotgun (WGS) entry which is preliminary data.</text>
</comment>
<comment type="similarity">
    <text evidence="3">Belongs to the xanthine dehydrogenase family.</text>
</comment>
<dbReference type="NCBIfam" id="TIGR02965">
    <property type="entry name" value="xanthine_xdhB"/>
    <property type="match status" value="1"/>
</dbReference>
<dbReference type="Pfam" id="PF20256">
    <property type="entry name" value="MoCoBD_2"/>
    <property type="match status" value="1"/>
</dbReference>